<reference evidence="12" key="1">
    <citation type="submission" date="2025-08" db="UniProtKB">
        <authorList>
            <consortium name="RefSeq"/>
        </authorList>
    </citation>
    <scope>IDENTIFICATION</scope>
</reference>
<organism evidence="11 12">
    <name type="scientific">Acanthaster planci</name>
    <name type="common">Crown-of-thorns starfish</name>
    <dbReference type="NCBI Taxonomy" id="133434"/>
    <lineage>
        <taxon>Eukaryota</taxon>
        <taxon>Metazoa</taxon>
        <taxon>Echinodermata</taxon>
        <taxon>Eleutherozoa</taxon>
        <taxon>Asterozoa</taxon>
        <taxon>Asteroidea</taxon>
        <taxon>Valvatacea</taxon>
        <taxon>Valvatida</taxon>
        <taxon>Acanthasteridae</taxon>
        <taxon>Acanthaster</taxon>
    </lineage>
</organism>
<evidence type="ECO:0000256" key="5">
    <source>
        <dbReference type="ARBA" id="ARBA00022723"/>
    </source>
</evidence>
<evidence type="ECO:0000256" key="9">
    <source>
        <dbReference type="ARBA" id="ARBA00031547"/>
    </source>
</evidence>
<keyword evidence="6" id="KW-0547">Nucleotide-binding</keyword>
<keyword evidence="11" id="KW-1185">Reference proteome</keyword>
<accession>A0A8B7Y5V1</accession>
<dbReference type="HAMAP" id="MF_00692">
    <property type="entry name" value="SelO"/>
    <property type="match status" value="1"/>
</dbReference>
<dbReference type="PANTHER" id="PTHR12153:SF15">
    <property type="entry name" value="PROTEIN ADENYLYLTRANSFERASE SELO, MITOCHONDRIAL"/>
    <property type="match status" value="1"/>
</dbReference>
<dbReference type="OrthoDB" id="10254721at2759"/>
<evidence type="ECO:0000256" key="1">
    <source>
        <dbReference type="ARBA" id="ARBA00001946"/>
    </source>
</evidence>
<evidence type="ECO:0000256" key="3">
    <source>
        <dbReference type="ARBA" id="ARBA00022679"/>
    </source>
</evidence>
<comment type="similarity">
    <text evidence="2">Belongs to the SELO family.</text>
</comment>
<dbReference type="GO" id="GO:0046872">
    <property type="term" value="F:metal ion binding"/>
    <property type="evidence" value="ECO:0007669"/>
    <property type="project" value="UniProtKB-KW"/>
</dbReference>
<keyword evidence="8" id="KW-0460">Magnesium</keyword>
<dbReference type="OMA" id="LCVTXSS"/>
<dbReference type="KEGG" id="aplc:110978135"/>
<dbReference type="GO" id="GO:0005524">
    <property type="term" value="F:ATP binding"/>
    <property type="evidence" value="ECO:0007669"/>
    <property type="project" value="UniProtKB-KW"/>
</dbReference>
<dbReference type="InterPro" id="IPR003846">
    <property type="entry name" value="SelO"/>
</dbReference>
<keyword evidence="7" id="KW-0067">ATP-binding</keyword>
<keyword evidence="5" id="KW-0479">Metal-binding</keyword>
<dbReference type="Pfam" id="PF02696">
    <property type="entry name" value="SelO"/>
    <property type="match status" value="1"/>
</dbReference>
<gene>
    <name evidence="12" type="primary">LOC110978135</name>
</gene>
<evidence type="ECO:0000256" key="10">
    <source>
        <dbReference type="SAM" id="MobiDB-lite"/>
    </source>
</evidence>
<dbReference type="CTD" id="83642"/>
<dbReference type="PANTHER" id="PTHR12153">
    <property type="entry name" value="SELENOPROTEIN O"/>
    <property type="match status" value="1"/>
</dbReference>
<evidence type="ECO:0000313" key="12">
    <source>
        <dbReference type="RefSeq" id="XP_022088573.1"/>
    </source>
</evidence>
<feature type="region of interest" description="Disordered" evidence="10">
    <location>
        <begin position="627"/>
        <end position="648"/>
    </location>
</feature>
<evidence type="ECO:0000256" key="6">
    <source>
        <dbReference type="ARBA" id="ARBA00022741"/>
    </source>
</evidence>
<protein>
    <recommendedName>
        <fullName evidence="9">Selenoprotein O</fullName>
    </recommendedName>
</protein>
<dbReference type="NCBIfam" id="NF000658">
    <property type="entry name" value="PRK00029.1"/>
    <property type="match status" value="1"/>
</dbReference>
<evidence type="ECO:0000256" key="2">
    <source>
        <dbReference type="ARBA" id="ARBA00009747"/>
    </source>
</evidence>
<evidence type="ECO:0000256" key="8">
    <source>
        <dbReference type="ARBA" id="ARBA00022842"/>
    </source>
</evidence>
<keyword evidence="3" id="KW-0808">Transferase</keyword>
<name>A0A8B7Y5V1_ACAPL</name>
<evidence type="ECO:0000256" key="4">
    <source>
        <dbReference type="ARBA" id="ARBA00022695"/>
    </source>
</evidence>
<evidence type="ECO:0000256" key="7">
    <source>
        <dbReference type="ARBA" id="ARBA00022840"/>
    </source>
</evidence>
<proteinExistence type="inferred from homology"/>
<sequence length="677" mass="76522">MRHHLPFPVQSTLSMFHRLTHNRFRPGKMAKLESLNFDNLALRSLPIDPETENFTRSVKGACFSRTSPDPVVNPEMVAVSLPALHLLDLDEKECDRSEFAQYFSGNKLLPGAEVAAHCYCGHQFGYFSGQLGDGAAMYLGEVINSAGERWEIQLKGAGPTPYSRQSDGRKVLRSTIREFLCSEAMHHLGIPSTRAGSCVTSDTKIVRDVFYSGNPIRERVTLVLRIAPTFFRFGSFEIFKPVDRMTGRGGPSVGRKDVLEQMLEYVIKTFFPEIYEQQKDNAQERYLAFYREVIKLTAQLVARWQCVGFCHGVLNTDNMSILGLTIDYGPYGFLDAYNPDHICNTSDDGGRYTYIKQPAICRWNLEKFAEAIQMALPVDLSKAELGLYDEEFDKCYMRQMRNKLGLLRKELPEDKALVESFLDTMLQTQADFTNSFRCLSRLRLPGFPDSETSGDNDDAVMMYLLAQCSTAEEMKKSMTPRMDARELQMMMMLMQMNPDLLAQLGGGHRRLIQELERMEKAKEMKNLTQEEKTKTDRAKWEAWLDSYRKRLIKETEGLDSESALGEFNQKRVKTMNASNPRFILRNYIAQNAIEAAEKGDFTEVQRVLKLLETPYSDTVDLGSLATKQSTSSATTDEDAGASSSVGSCQPAVTPIKSCAGLAYDSRPPQWASELRVT</sequence>
<dbReference type="AlphaFoldDB" id="A0A8B7Y5V1"/>
<dbReference type="GO" id="GO:0016779">
    <property type="term" value="F:nucleotidyltransferase activity"/>
    <property type="evidence" value="ECO:0007669"/>
    <property type="project" value="UniProtKB-KW"/>
</dbReference>
<evidence type="ECO:0000313" key="11">
    <source>
        <dbReference type="Proteomes" id="UP000694845"/>
    </source>
</evidence>
<dbReference type="Proteomes" id="UP000694845">
    <property type="component" value="Unplaced"/>
</dbReference>
<keyword evidence="4" id="KW-0548">Nucleotidyltransferase</keyword>
<dbReference type="RefSeq" id="XP_022088573.1">
    <property type="nucleotide sequence ID" value="XM_022232881.1"/>
</dbReference>
<comment type="cofactor">
    <cofactor evidence="1">
        <name>Mg(2+)</name>
        <dbReference type="ChEBI" id="CHEBI:18420"/>
    </cofactor>
</comment>
<dbReference type="GeneID" id="110978135"/>